<evidence type="ECO:0000259" key="2">
    <source>
        <dbReference type="PROSITE" id="PS50943"/>
    </source>
</evidence>
<protein>
    <submittedName>
        <fullName evidence="3">Helix-turn-helix domain-containing protein</fullName>
    </submittedName>
</protein>
<organism evidence="3 4">
    <name type="scientific">Dickeya undicola</name>
    <dbReference type="NCBI Taxonomy" id="1577887"/>
    <lineage>
        <taxon>Bacteria</taxon>
        <taxon>Pseudomonadati</taxon>
        <taxon>Pseudomonadota</taxon>
        <taxon>Gammaproteobacteria</taxon>
        <taxon>Enterobacterales</taxon>
        <taxon>Pectobacteriaceae</taxon>
        <taxon>Dickeya</taxon>
    </lineage>
</organism>
<dbReference type="OrthoDB" id="9791537at2"/>
<dbReference type="Proteomes" id="UP000276061">
    <property type="component" value="Unassembled WGS sequence"/>
</dbReference>
<dbReference type="PROSITE" id="PS50943">
    <property type="entry name" value="HTH_CROC1"/>
    <property type="match status" value="1"/>
</dbReference>
<dbReference type="NCBIfam" id="NF007257">
    <property type="entry name" value="PRK09706.1"/>
    <property type="match status" value="1"/>
</dbReference>
<dbReference type="CDD" id="cd00093">
    <property type="entry name" value="HTH_XRE"/>
    <property type="match status" value="1"/>
</dbReference>
<keyword evidence="1" id="KW-0238">DNA-binding</keyword>
<name>A0A3N0G5H4_9GAMM</name>
<gene>
    <name evidence="3" type="ORF">EF878_07315</name>
</gene>
<comment type="caution">
    <text evidence="3">The sequence shown here is derived from an EMBL/GenBank/DDBJ whole genome shotgun (WGS) entry which is preliminary data.</text>
</comment>
<sequence>MKTDTLNERIRARRTEMDMSQQRLADAVKVSHVTIFKWENGDSQPKGKNLFSLSRALRCSPTWLLYGDESSTPAAPEELPTELDDRQRKLLDLFESLPESEKERHLADLEQKVDGFNALFEELLMARKKSNKK</sequence>
<dbReference type="AlphaFoldDB" id="A0A3N0G5H4"/>
<evidence type="ECO:0000256" key="1">
    <source>
        <dbReference type="ARBA" id="ARBA00023125"/>
    </source>
</evidence>
<evidence type="ECO:0000313" key="4">
    <source>
        <dbReference type="Proteomes" id="UP000276061"/>
    </source>
</evidence>
<dbReference type="Pfam" id="PF01381">
    <property type="entry name" value="HTH_3"/>
    <property type="match status" value="1"/>
</dbReference>
<accession>A0A3N0G5H4</accession>
<dbReference type="EMBL" id="RJLR01000012">
    <property type="protein sequence ID" value="RNM07735.1"/>
    <property type="molecule type" value="Genomic_DNA"/>
</dbReference>
<dbReference type="Gene3D" id="1.10.260.40">
    <property type="entry name" value="lambda repressor-like DNA-binding domains"/>
    <property type="match status" value="1"/>
</dbReference>
<dbReference type="InterPro" id="IPR010982">
    <property type="entry name" value="Lambda_DNA-bd_dom_sf"/>
</dbReference>
<feature type="domain" description="HTH cro/C1-type" evidence="2">
    <location>
        <begin position="10"/>
        <end position="64"/>
    </location>
</feature>
<evidence type="ECO:0000313" key="3">
    <source>
        <dbReference type="EMBL" id="RNM07735.1"/>
    </source>
</evidence>
<dbReference type="InterPro" id="IPR001387">
    <property type="entry name" value="Cro/C1-type_HTH"/>
</dbReference>
<dbReference type="PANTHER" id="PTHR46558:SF4">
    <property type="entry name" value="DNA-BIDING PHAGE PROTEIN"/>
    <property type="match status" value="1"/>
</dbReference>
<dbReference type="PANTHER" id="PTHR46558">
    <property type="entry name" value="TRACRIPTIONAL REGULATORY PROTEIN-RELATED-RELATED"/>
    <property type="match status" value="1"/>
</dbReference>
<dbReference type="SUPFAM" id="SSF47413">
    <property type="entry name" value="lambda repressor-like DNA-binding domains"/>
    <property type="match status" value="1"/>
</dbReference>
<dbReference type="RefSeq" id="WP_123252361.1">
    <property type="nucleotide sequence ID" value="NZ_RJLR01000012.1"/>
</dbReference>
<reference evidence="3 4" key="1">
    <citation type="submission" date="2018-11" db="EMBL/GenBank/DDBJ databases">
        <title>Characterization of surface water Dickeya isolates.</title>
        <authorList>
            <person name="Van Gijsegem F."/>
            <person name="Pedron J."/>
        </authorList>
    </citation>
    <scope>NUCLEOTIDE SEQUENCE [LARGE SCALE GENOMIC DNA]</scope>
    <source>
        <strain evidence="3 4">FVG1-MFV-O17</strain>
    </source>
</reference>
<dbReference type="SMART" id="SM00530">
    <property type="entry name" value="HTH_XRE"/>
    <property type="match status" value="1"/>
</dbReference>
<proteinExistence type="predicted"/>
<dbReference type="GO" id="GO:0003677">
    <property type="term" value="F:DNA binding"/>
    <property type="evidence" value="ECO:0007669"/>
    <property type="project" value="UniProtKB-KW"/>
</dbReference>